<dbReference type="GO" id="GO:0045944">
    <property type="term" value="P:positive regulation of transcription by RNA polymerase II"/>
    <property type="evidence" value="ECO:0007669"/>
    <property type="project" value="TreeGrafter"/>
</dbReference>
<dbReference type="SUPFAM" id="SSF57701">
    <property type="entry name" value="Zn2/Cys6 DNA-binding domain"/>
    <property type="match status" value="1"/>
</dbReference>
<evidence type="ECO:0000259" key="4">
    <source>
        <dbReference type="PROSITE" id="PS50048"/>
    </source>
</evidence>
<dbReference type="AlphaFoldDB" id="A0AAV5R2A9"/>
<name>A0AAV5R2A9_PICKL</name>
<dbReference type="GO" id="GO:0008270">
    <property type="term" value="F:zinc ion binding"/>
    <property type="evidence" value="ECO:0007669"/>
    <property type="project" value="InterPro"/>
</dbReference>
<dbReference type="PANTHER" id="PTHR37534:SF49">
    <property type="entry name" value="LYSINE BIOSYNTHESIS REGULATORY PROTEIN LYS14"/>
    <property type="match status" value="1"/>
</dbReference>
<evidence type="ECO:0000256" key="3">
    <source>
        <dbReference type="SAM" id="MobiDB-lite"/>
    </source>
</evidence>
<dbReference type="PROSITE" id="PS50048">
    <property type="entry name" value="ZN2_CY6_FUNGAL_2"/>
    <property type="match status" value="1"/>
</dbReference>
<dbReference type="GO" id="GO:0000976">
    <property type="term" value="F:transcription cis-regulatory region binding"/>
    <property type="evidence" value="ECO:0007669"/>
    <property type="project" value="TreeGrafter"/>
</dbReference>
<dbReference type="GO" id="GO:0005634">
    <property type="term" value="C:nucleus"/>
    <property type="evidence" value="ECO:0007669"/>
    <property type="project" value="UniProtKB-SubCell"/>
</dbReference>
<keyword evidence="6" id="KW-1185">Reference proteome</keyword>
<dbReference type="SMART" id="SM00066">
    <property type="entry name" value="GAL4"/>
    <property type="match status" value="1"/>
</dbReference>
<feature type="compositionally biased region" description="Low complexity" evidence="3">
    <location>
        <begin position="98"/>
        <end position="115"/>
    </location>
</feature>
<gene>
    <name evidence="5" type="ORF">DAPK24_020100</name>
</gene>
<accession>A0AAV5R2A9</accession>
<evidence type="ECO:0000313" key="5">
    <source>
        <dbReference type="EMBL" id="GMM45435.1"/>
    </source>
</evidence>
<dbReference type="CDD" id="cd12148">
    <property type="entry name" value="fungal_TF_MHR"/>
    <property type="match status" value="1"/>
</dbReference>
<evidence type="ECO:0000256" key="1">
    <source>
        <dbReference type="ARBA" id="ARBA00004123"/>
    </source>
</evidence>
<comment type="subcellular location">
    <subcellularLocation>
        <location evidence="1">Nucleus</location>
    </subcellularLocation>
</comment>
<protein>
    <submittedName>
        <fullName evidence="5">Lys14 protein</fullName>
    </submittedName>
</protein>
<reference evidence="5 6" key="1">
    <citation type="journal article" date="2023" name="Elife">
        <title>Identification of key yeast species and microbe-microbe interactions impacting larval growth of Drosophila in the wild.</title>
        <authorList>
            <person name="Mure A."/>
            <person name="Sugiura Y."/>
            <person name="Maeda R."/>
            <person name="Honda K."/>
            <person name="Sakurai N."/>
            <person name="Takahashi Y."/>
            <person name="Watada M."/>
            <person name="Katoh T."/>
            <person name="Gotoh A."/>
            <person name="Gotoh Y."/>
            <person name="Taniguchi I."/>
            <person name="Nakamura K."/>
            <person name="Hayashi T."/>
            <person name="Katayama T."/>
            <person name="Uemura T."/>
            <person name="Hattori Y."/>
        </authorList>
    </citation>
    <scope>NUCLEOTIDE SEQUENCE [LARGE SCALE GENOMIC DNA]</scope>
    <source>
        <strain evidence="5 6">PK-24</strain>
    </source>
</reference>
<feature type="compositionally biased region" description="Acidic residues" evidence="3">
    <location>
        <begin position="305"/>
        <end position="337"/>
    </location>
</feature>
<feature type="region of interest" description="Disordered" evidence="3">
    <location>
        <begin position="70"/>
        <end position="142"/>
    </location>
</feature>
<feature type="region of interest" description="Disordered" evidence="3">
    <location>
        <begin position="285"/>
        <end position="342"/>
    </location>
</feature>
<sequence>MISKDRPKRAYSRKGCVQCKKRKAKCDEGKPSCENCLTNGRTCVYQQLLKFTDRRSFTLKGASLQNINSEKLKKPKKSKTESLSISDLNKLTSKEQPNNDNDNNNNSNNNGSNNNEDVNKQTDNKQKSTDSTDPFISNPPQIIQNPLNVDITSSLNKILNLTDHNKANNINIMESTKSSDTPDNGLLASSRIDLENSLFDGASTLINDLNELIGSFDVLDSMDFKAQSMGMKIPEDIALRFEQNTPRPKQDFVPEITSTEKINDKFSPVINNINDVVSTDFPKLNYMEKDTDDNGIDTPNPIDNDNNDNDNNDNDNNDNDENDYDDDNDNENEEAEEITSNKDYIKTLTKSLADYTSTSIPNIKSPAESPYGFQSDHNSNYKSLNTTNLKAFPPPTLETLLPFDYIEMLNKTRDDEFFDSLSSYFNWDSNSFHIKYLKIFVTNIHLNVLPFSTSYSENAYTKIFLKQAKHSPHLLFAILAISARFEVYQIEQHPNIDNYEEKLNYHKSFRSYYLSSCLKALESVLHSKENTINKIESLLLTIQVLASDFSGHKGSQWRTHLHGAKDLLIKYCRYRPLSLELTIVWIWFYSMEVLAALTAPHGGTIHDFDEMDEFLPVLCPKIPQYLIDFGRSENVFQLQKSILLEPGKLTYAISYLGISIEGKLDNGDISRFNMYLGYDEVMIEVLNALVYSIECIKGKNNIGKVKDKPYSNTTDLYESKILDRQGKSLNSDFLLSIFALIKKAKTFEYMNNSAPYIVSPDNELHPSQILQSVMNENNTEQPEESKNFKALEKIRISAYIHPSQDYSPNVTPSPNFEHLNNLSVSPDVVSRVSSIDSIVSIINSKPSNSNKSTSNLNEVLSISPNYDIQDTDNEDSSKYLINKHIEELANNFDYVKNNVYFSWIDLSQQLYADAAFLRLLTLHGGLSTYGMSINSSLVQDVVNRMIMGLYGIVRFKEQFAESIDIDIENYDVSDNEMKDLNNRYFSKSFSEMEEINNDTLLLKSVKELSQWPNFEFDKYLHYQFDNRLVMIQWPLYVCGLCCVTPKHKAIIECCFTGLIGLGVGSGELSVKKLRKIWTLQKMGKFDHEKFNLFGQGFDDDEEDDYVPFM</sequence>
<dbReference type="Proteomes" id="UP001378960">
    <property type="component" value="Unassembled WGS sequence"/>
</dbReference>
<dbReference type="PANTHER" id="PTHR37534">
    <property type="entry name" value="TRANSCRIPTIONAL ACTIVATOR PROTEIN UGA3"/>
    <property type="match status" value="1"/>
</dbReference>
<dbReference type="EMBL" id="BTGB01000002">
    <property type="protein sequence ID" value="GMM45435.1"/>
    <property type="molecule type" value="Genomic_DNA"/>
</dbReference>
<feature type="compositionally biased region" description="Polar residues" evidence="3">
    <location>
        <begin position="131"/>
        <end position="142"/>
    </location>
</feature>
<dbReference type="InterPro" id="IPR021858">
    <property type="entry name" value="Fun_TF"/>
</dbReference>
<feature type="compositionally biased region" description="Basic and acidic residues" evidence="3">
    <location>
        <begin position="117"/>
        <end position="130"/>
    </location>
</feature>
<dbReference type="GO" id="GO:0000981">
    <property type="term" value="F:DNA-binding transcription factor activity, RNA polymerase II-specific"/>
    <property type="evidence" value="ECO:0007669"/>
    <property type="project" value="InterPro"/>
</dbReference>
<evidence type="ECO:0000313" key="6">
    <source>
        <dbReference type="Proteomes" id="UP001378960"/>
    </source>
</evidence>
<dbReference type="Gene3D" id="4.10.240.10">
    <property type="entry name" value="Zn(2)-C6 fungal-type DNA-binding domain"/>
    <property type="match status" value="1"/>
</dbReference>
<dbReference type="CDD" id="cd00067">
    <property type="entry name" value="GAL4"/>
    <property type="match status" value="1"/>
</dbReference>
<dbReference type="InterPro" id="IPR036864">
    <property type="entry name" value="Zn2-C6_fun-type_DNA-bd_sf"/>
</dbReference>
<evidence type="ECO:0000256" key="2">
    <source>
        <dbReference type="ARBA" id="ARBA00023242"/>
    </source>
</evidence>
<feature type="domain" description="Zn(2)-C6 fungal-type" evidence="4">
    <location>
        <begin position="15"/>
        <end position="45"/>
    </location>
</feature>
<organism evidence="5 6">
    <name type="scientific">Pichia kluyveri</name>
    <name type="common">Yeast</name>
    <dbReference type="NCBI Taxonomy" id="36015"/>
    <lineage>
        <taxon>Eukaryota</taxon>
        <taxon>Fungi</taxon>
        <taxon>Dikarya</taxon>
        <taxon>Ascomycota</taxon>
        <taxon>Saccharomycotina</taxon>
        <taxon>Pichiomycetes</taxon>
        <taxon>Pichiales</taxon>
        <taxon>Pichiaceae</taxon>
        <taxon>Pichia</taxon>
    </lineage>
</organism>
<dbReference type="InterPro" id="IPR001138">
    <property type="entry name" value="Zn2Cys6_DnaBD"/>
</dbReference>
<comment type="caution">
    <text evidence="5">The sequence shown here is derived from an EMBL/GenBank/DDBJ whole genome shotgun (WGS) entry which is preliminary data.</text>
</comment>
<dbReference type="PROSITE" id="PS00463">
    <property type="entry name" value="ZN2_CY6_FUNGAL_1"/>
    <property type="match status" value="1"/>
</dbReference>
<dbReference type="Pfam" id="PF00172">
    <property type="entry name" value="Zn_clus"/>
    <property type="match status" value="1"/>
</dbReference>
<dbReference type="Pfam" id="PF11951">
    <property type="entry name" value="Fungal_trans_2"/>
    <property type="match status" value="1"/>
</dbReference>
<feature type="compositionally biased region" description="Polar residues" evidence="3">
    <location>
        <begin position="85"/>
        <end position="96"/>
    </location>
</feature>
<proteinExistence type="predicted"/>
<keyword evidence="2" id="KW-0539">Nucleus</keyword>